<evidence type="ECO:0000313" key="4">
    <source>
        <dbReference type="Proteomes" id="UP000035034"/>
    </source>
</evidence>
<reference evidence="3 4" key="1">
    <citation type="submission" date="2011-12" db="EMBL/GenBank/DDBJ databases">
        <title>Whole genome shotgun sequence of Gordonia effusa NBRC 100432.</title>
        <authorList>
            <person name="Yoshida I."/>
            <person name="Takarada H."/>
            <person name="Hosoyama A."/>
            <person name="Tsuchikane K."/>
            <person name="Katsumata H."/>
            <person name="Yamazaki S."/>
            <person name="Fujita N."/>
        </authorList>
    </citation>
    <scope>NUCLEOTIDE SEQUENCE [LARGE SCALE GENOMIC DNA]</scope>
    <source>
        <strain evidence="3 4">NBRC 100432</strain>
    </source>
</reference>
<dbReference type="Proteomes" id="UP000035034">
    <property type="component" value="Unassembled WGS sequence"/>
</dbReference>
<dbReference type="EMBL" id="BAEH01000106">
    <property type="protein sequence ID" value="GAB20126.1"/>
    <property type="molecule type" value="Genomic_DNA"/>
</dbReference>
<dbReference type="InterPro" id="IPR003399">
    <property type="entry name" value="Mce/MlaD"/>
</dbReference>
<organism evidence="3 4">
    <name type="scientific">Gordonia effusa NBRC 100432</name>
    <dbReference type="NCBI Taxonomy" id="1077974"/>
    <lineage>
        <taxon>Bacteria</taxon>
        <taxon>Bacillati</taxon>
        <taxon>Actinomycetota</taxon>
        <taxon>Actinomycetes</taxon>
        <taxon>Mycobacteriales</taxon>
        <taxon>Gordoniaceae</taxon>
        <taxon>Gordonia</taxon>
    </lineage>
</organism>
<comment type="caution">
    <text evidence="3">The sequence shown here is derived from an EMBL/GenBank/DDBJ whole genome shotgun (WGS) entry which is preliminary data.</text>
</comment>
<dbReference type="Pfam" id="PF02470">
    <property type="entry name" value="MlaD"/>
    <property type="match status" value="1"/>
</dbReference>
<sequence>MKSRAAQAQNRFELRVGIVALLVTIVALLVAAGTAVIPFGEKVYRAEFNSSGDARVGDEVRIAGIPVGSVRGIKLVRDHVEIEFSVDGKVRLGEETHVVIKLLTPIGGRYFDVKPAGKGTADGKLIPREYTSTPYDLSSALEVATPALMKLDASKLRKSISKLAGAFENRPNDFNILLGQVNKLSAIVYQRKQQLARALRVSTTYLDVVMGKMERIRAAGDQILEVYREVAQRREGIVVVVSQVRRLFDAITVPIHLYDQLIEEPLFQGFDMIDKSVVELLKHKKELDFVSKELEPLLRWFAGNSENPYFTVDDSNTTITGTPLCPTGRPGC</sequence>
<evidence type="ECO:0000313" key="3">
    <source>
        <dbReference type="EMBL" id="GAB20126.1"/>
    </source>
</evidence>
<keyword evidence="1" id="KW-0812">Transmembrane</keyword>
<protein>
    <submittedName>
        <fullName evidence="3">Mce family protein</fullName>
    </submittedName>
</protein>
<dbReference type="GO" id="GO:0005576">
    <property type="term" value="C:extracellular region"/>
    <property type="evidence" value="ECO:0007669"/>
    <property type="project" value="TreeGrafter"/>
</dbReference>
<dbReference type="OrthoDB" id="4379218at2"/>
<dbReference type="eggNOG" id="COG1463">
    <property type="taxonomic scope" value="Bacteria"/>
</dbReference>
<evidence type="ECO:0000259" key="2">
    <source>
        <dbReference type="Pfam" id="PF02470"/>
    </source>
</evidence>
<name>H0R4X5_9ACTN</name>
<dbReference type="InterPro" id="IPR052336">
    <property type="entry name" value="MlaD_Phospholipid_Transporter"/>
</dbReference>
<dbReference type="STRING" id="1077974.GOEFS_106_00220"/>
<proteinExistence type="predicted"/>
<evidence type="ECO:0000256" key="1">
    <source>
        <dbReference type="SAM" id="Phobius"/>
    </source>
</evidence>
<accession>H0R4X5</accession>
<dbReference type="PANTHER" id="PTHR33371:SF18">
    <property type="entry name" value="MCE-FAMILY PROTEIN MCE3C"/>
    <property type="match status" value="1"/>
</dbReference>
<dbReference type="RefSeq" id="WP_007319461.1">
    <property type="nucleotide sequence ID" value="NZ_BAEH01000106.1"/>
</dbReference>
<keyword evidence="1" id="KW-1133">Transmembrane helix</keyword>
<keyword evidence="1" id="KW-0472">Membrane</keyword>
<dbReference type="PANTHER" id="PTHR33371">
    <property type="entry name" value="INTERMEMBRANE PHOSPHOLIPID TRANSPORT SYSTEM BINDING PROTEIN MLAD-RELATED"/>
    <property type="match status" value="1"/>
</dbReference>
<feature type="transmembrane region" description="Helical" evidence="1">
    <location>
        <begin position="12"/>
        <end position="39"/>
    </location>
</feature>
<gene>
    <name evidence="3" type="primary">mceC</name>
    <name evidence="3" type="ORF">GOEFS_106_00220</name>
</gene>
<feature type="domain" description="Mce/MlaD" evidence="2">
    <location>
        <begin position="42"/>
        <end position="115"/>
    </location>
</feature>
<dbReference type="AlphaFoldDB" id="H0R4X5"/>
<keyword evidence="4" id="KW-1185">Reference proteome</keyword>